<gene>
    <name evidence="1" type="ORF">V2W30_02460</name>
</gene>
<dbReference type="Proteomes" id="UP001432251">
    <property type="component" value="Chromosome"/>
</dbReference>
<sequence length="274" mass="29820">MIVAPPPRRLLACCLGLAAVLLSACSSSTEGDVSPRVVRPTADAAFDYQIGGPYRPPAGVRAVARDRSAAPARGLYNVCYVNAFQAQPDARAWWAREHPDLLLRNADGRLVIDEDWDEVLFDISTPGKRARLAAIVGRWVDGCADDGFQAVEPDNLDSYTRSQDLLDPADAVAFARLVADRAHDAGLAVGQKNTAELLARHAAVGFDFAVAEECARYDECGAYAKAYDDRVFVIEYRAADFTRACRAWGSRLSVVLRDLDVRPAGTKGYVRRAC</sequence>
<organism evidence="1 2">
    <name type="scientific">Streptomyces citrinus</name>
    <dbReference type="NCBI Taxonomy" id="3118173"/>
    <lineage>
        <taxon>Bacteria</taxon>
        <taxon>Bacillati</taxon>
        <taxon>Actinomycetota</taxon>
        <taxon>Actinomycetes</taxon>
        <taxon>Kitasatosporales</taxon>
        <taxon>Streptomycetaceae</taxon>
        <taxon>Streptomyces</taxon>
    </lineage>
</organism>
<evidence type="ECO:0000313" key="1">
    <source>
        <dbReference type="EMBL" id="WWQ62334.1"/>
    </source>
</evidence>
<keyword evidence="2" id="KW-1185">Reference proteome</keyword>
<accession>A0ACD5A556</accession>
<reference evidence="1" key="1">
    <citation type="journal article" date="2025" name="Int. J. Syst. Evol. Microbiol.">
        <title>Streptomyces citrinus sp. nov., with yellow diffusible pigment.</title>
        <authorList>
            <person name="He Y."/>
            <person name="Yang E."/>
            <person name="Xu J."/>
            <person name="Sun Y."/>
            <person name="Sun L."/>
        </authorList>
    </citation>
    <scope>NUCLEOTIDE SEQUENCE</scope>
    <source>
        <strain evidence="1">Q6</strain>
    </source>
</reference>
<evidence type="ECO:0000313" key="2">
    <source>
        <dbReference type="Proteomes" id="UP001432251"/>
    </source>
</evidence>
<dbReference type="EMBL" id="CP146022">
    <property type="protein sequence ID" value="WWQ62334.1"/>
    <property type="molecule type" value="Genomic_DNA"/>
</dbReference>
<protein>
    <submittedName>
        <fullName evidence="1">Endo alpha-1,4 polygalactosaminidase</fullName>
    </submittedName>
</protein>
<proteinExistence type="predicted"/>
<name>A0ACD5A556_9ACTN</name>